<comment type="subcellular location">
    <subcellularLocation>
        <location evidence="1">Cell membrane</location>
        <topology evidence="1">Multi-pass membrane protein</topology>
    </subcellularLocation>
</comment>
<dbReference type="AlphaFoldDB" id="A0A1M6K4B6"/>
<dbReference type="OrthoDB" id="369463at2"/>
<evidence type="ECO:0000256" key="2">
    <source>
        <dbReference type="ARBA" id="ARBA00022475"/>
    </source>
</evidence>
<evidence type="ECO:0000256" key="8">
    <source>
        <dbReference type="SAM" id="Phobius"/>
    </source>
</evidence>
<name>A0A1M6K4B6_9FIRM</name>
<dbReference type="Proteomes" id="UP000184052">
    <property type="component" value="Unassembled WGS sequence"/>
</dbReference>
<dbReference type="GO" id="GO:0016763">
    <property type="term" value="F:pentosyltransferase activity"/>
    <property type="evidence" value="ECO:0007669"/>
    <property type="project" value="TreeGrafter"/>
</dbReference>
<dbReference type="InterPro" id="IPR003342">
    <property type="entry name" value="ArnT-like_N"/>
</dbReference>
<accession>A0A1M6K4B6</accession>
<keyword evidence="6 8" id="KW-1133">Transmembrane helix</keyword>
<evidence type="ECO:0000256" key="4">
    <source>
        <dbReference type="ARBA" id="ARBA00022679"/>
    </source>
</evidence>
<protein>
    <submittedName>
        <fullName evidence="10">Dolichyl-phosphate-mannose-protein mannosyltransferase</fullName>
    </submittedName>
</protein>
<dbReference type="GO" id="GO:0009103">
    <property type="term" value="P:lipopolysaccharide biosynthetic process"/>
    <property type="evidence" value="ECO:0007669"/>
    <property type="project" value="UniProtKB-ARBA"/>
</dbReference>
<dbReference type="InterPro" id="IPR050297">
    <property type="entry name" value="LipidA_mod_glycosyltrf_83"/>
</dbReference>
<gene>
    <name evidence="10" type="ORF">SAMN02745751_02803</name>
</gene>
<keyword evidence="11" id="KW-1185">Reference proteome</keyword>
<evidence type="ECO:0000256" key="7">
    <source>
        <dbReference type="ARBA" id="ARBA00023136"/>
    </source>
</evidence>
<dbReference type="GO" id="GO:0005886">
    <property type="term" value="C:plasma membrane"/>
    <property type="evidence" value="ECO:0007669"/>
    <property type="project" value="UniProtKB-SubCell"/>
</dbReference>
<sequence length="513" mass="60763">MNPFKDKAKYFLEKPILMYIFVYLLINILFLDNFPFIHSDESWLSGLSRNYLESGSPAVTETFFNTYRRFPHGIKIIFHYIQAAFILLMGYSPFTVRLVSLLASCGILYVFYLVNFRKTRDLSFALISTVVLSLDIQYIYASHFARQEILILFLMITSYYIYYRNISSMLKPVLLALLTGLAIGFHPNALFISAITGLLYLYDIFIVKREKISSLAIYVLITGIIAFIFVAISFSFDSNFIYHYMKIGDQFGVLETPSTKLSTLKYFYMKLYYSVSGTYYTPYIKFQFWLFIFSIASALYCIIKNREEHYLAGLLLCIAGINITYVVIGRFNQTSFVFQVPFMWLIYLNLVNRTNIKRIITFATCTLLFYFSIFNIYPYLNNDYEDYIENIAEIVSAEDKVLCNLNAEFYFGNGSLLDYRNLHYLKDNDLNFEEYINSNDIEYIIYPEEMDFIYDHRPVWNGIYGNLYYYYDDMNEFFEENCTLEKEFTSPYGMRIVRYMYRDEWSVKIYKVN</sequence>
<feature type="transmembrane region" description="Helical" evidence="8">
    <location>
        <begin position="175"/>
        <end position="202"/>
    </location>
</feature>
<feature type="transmembrane region" description="Helical" evidence="8">
    <location>
        <begin position="359"/>
        <end position="380"/>
    </location>
</feature>
<dbReference type="GO" id="GO:0006493">
    <property type="term" value="P:protein O-linked glycosylation"/>
    <property type="evidence" value="ECO:0007669"/>
    <property type="project" value="InterPro"/>
</dbReference>
<feature type="domain" description="ArnT-like N-terminal" evidence="9">
    <location>
        <begin position="75"/>
        <end position="235"/>
    </location>
</feature>
<proteinExistence type="predicted"/>
<feature type="transmembrane region" description="Helical" evidence="8">
    <location>
        <begin position="214"/>
        <end position="236"/>
    </location>
</feature>
<dbReference type="RefSeq" id="WP_094762953.1">
    <property type="nucleotide sequence ID" value="NZ_FQZL01000024.1"/>
</dbReference>
<reference evidence="10 11" key="1">
    <citation type="submission" date="2016-11" db="EMBL/GenBank/DDBJ databases">
        <authorList>
            <person name="Jaros S."/>
            <person name="Januszkiewicz K."/>
            <person name="Wedrychowicz H."/>
        </authorList>
    </citation>
    <scope>NUCLEOTIDE SEQUENCE [LARGE SCALE GENOMIC DNA]</scope>
    <source>
        <strain evidence="10 11">DSM 17477</strain>
    </source>
</reference>
<dbReference type="PANTHER" id="PTHR33908">
    <property type="entry name" value="MANNOSYLTRANSFERASE YKCB-RELATED"/>
    <property type="match status" value="1"/>
</dbReference>
<dbReference type="Pfam" id="PF02366">
    <property type="entry name" value="PMT"/>
    <property type="match status" value="1"/>
</dbReference>
<feature type="transmembrane region" description="Helical" evidence="8">
    <location>
        <begin position="310"/>
        <end position="328"/>
    </location>
</feature>
<evidence type="ECO:0000313" key="11">
    <source>
        <dbReference type="Proteomes" id="UP000184052"/>
    </source>
</evidence>
<evidence type="ECO:0000256" key="6">
    <source>
        <dbReference type="ARBA" id="ARBA00022989"/>
    </source>
</evidence>
<evidence type="ECO:0000256" key="5">
    <source>
        <dbReference type="ARBA" id="ARBA00022692"/>
    </source>
</evidence>
<keyword evidence="4 10" id="KW-0808">Transferase</keyword>
<evidence type="ECO:0000313" key="10">
    <source>
        <dbReference type="EMBL" id="SHJ53777.1"/>
    </source>
</evidence>
<feature type="transmembrane region" description="Helical" evidence="8">
    <location>
        <begin position="16"/>
        <end position="37"/>
    </location>
</feature>
<dbReference type="GO" id="GO:0000030">
    <property type="term" value="F:mannosyltransferase activity"/>
    <property type="evidence" value="ECO:0007669"/>
    <property type="project" value="InterPro"/>
</dbReference>
<dbReference type="PANTHER" id="PTHR33908:SF11">
    <property type="entry name" value="MEMBRANE PROTEIN"/>
    <property type="match status" value="1"/>
</dbReference>
<feature type="transmembrane region" description="Helical" evidence="8">
    <location>
        <begin position="286"/>
        <end position="303"/>
    </location>
</feature>
<keyword evidence="3 10" id="KW-0328">Glycosyltransferase</keyword>
<feature type="transmembrane region" description="Helical" evidence="8">
    <location>
        <begin position="98"/>
        <end position="116"/>
    </location>
</feature>
<dbReference type="EMBL" id="FQZL01000024">
    <property type="protein sequence ID" value="SHJ53777.1"/>
    <property type="molecule type" value="Genomic_DNA"/>
</dbReference>
<keyword evidence="2" id="KW-1003">Cell membrane</keyword>
<evidence type="ECO:0000256" key="3">
    <source>
        <dbReference type="ARBA" id="ARBA00022676"/>
    </source>
</evidence>
<keyword evidence="7 8" id="KW-0472">Membrane</keyword>
<feature type="transmembrane region" description="Helical" evidence="8">
    <location>
        <begin position="334"/>
        <end position="352"/>
    </location>
</feature>
<keyword evidence="5 8" id="KW-0812">Transmembrane</keyword>
<organism evidence="10 11">
    <name type="scientific">Dethiosulfatibacter aminovorans DSM 17477</name>
    <dbReference type="NCBI Taxonomy" id="1121476"/>
    <lineage>
        <taxon>Bacteria</taxon>
        <taxon>Bacillati</taxon>
        <taxon>Bacillota</taxon>
        <taxon>Tissierellia</taxon>
        <taxon>Dethiosulfatibacter</taxon>
    </lineage>
</organism>
<feature type="transmembrane region" description="Helical" evidence="8">
    <location>
        <begin position="73"/>
        <end position="91"/>
    </location>
</feature>
<evidence type="ECO:0000256" key="1">
    <source>
        <dbReference type="ARBA" id="ARBA00004651"/>
    </source>
</evidence>
<dbReference type="STRING" id="1121476.SAMN02745751_02803"/>
<feature type="transmembrane region" description="Helical" evidence="8">
    <location>
        <begin position="148"/>
        <end position="163"/>
    </location>
</feature>
<evidence type="ECO:0000259" key="9">
    <source>
        <dbReference type="Pfam" id="PF02366"/>
    </source>
</evidence>